<evidence type="ECO:0000259" key="6">
    <source>
        <dbReference type="Pfam" id="PF00588"/>
    </source>
</evidence>
<evidence type="ECO:0000256" key="5">
    <source>
        <dbReference type="SAM" id="MobiDB-lite"/>
    </source>
</evidence>
<feature type="domain" description="tRNA/rRNA methyltransferase SpoU type" evidence="6">
    <location>
        <begin position="6"/>
        <end position="162"/>
    </location>
</feature>
<comment type="similarity">
    <text evidence="1">Belongs to the class IV-like SAM-binding methyltransferase superfamily. RNA methyltransferase TrmH family.</text>
</comment>
<dbReference type="InterPro" id="IPR004384">
    <property type="entry name" value="RNA_MeTrfase_TrmJ/LasT"/>
</dbReference>
<reference evidence="7 8" key="1">
    <citation type="journal article" date="2021" name="Microbiol. Resour. Announc.">
        <title>Complete Genome Sequences of Three Human Oral Treponema parvum Isolates.</title>
        <authorList>
            <person name="Zeng H."/>
            <person name="Watt R.M."/>
        </authorList>
    </citation>
    <scope>NUCLEOTIDE SEQUENCE [LARGE SCALE GENOMIC DNA]</scope>
    <source>
        <strain evidence="7 8">ATCC 700770</strain>
    </source>
</reference>
<keyword evidence="3" id="KW-0808">Transferase</keyword>
<dbReference type="Pfam" id="PF00588">
    <property type="entry name" value="SpoU_methylase"/>
    <property type="match status" value="1"/>
</dbReference>
<feature type="region of interest" description="Disordered" evidence="5">
    <location>
        <begin position="243"/>
        <end position="267"/>
    </location>
</feature>
<evidence type="ECO:0000256" key="4">
    <source>
        <dbReference type="ARBA" id="ARBA00022691"/>
    </source>
</evidence>
<dbReference type="SUPFAM" id="SSF75217">
    <property type="entry name" value="alpha/beta knot"/>
    <property type="match status" value="1"/>
</dbReference>
<evidence type="ECO:0000256" key="2">
    <source>
        <dbReference type="ARBA" id="ARBA00022603"/>
    </source>
</evidence>
<dbReference type="GO" id="GO:0005829">
    <property type="term" value="C:cytosol"/>
    <property type="evidence" value="ECO:0007669"/>
    <property type="project" value="TreeGrafter"/>
</dbReference>
<dbReference type="RefSeq" id="WP_210120002.1">
    <property type="nucleotide sequence ID" value="NZ_CP054142.1"/>
</dbReference>
<keyword evidence="4" id="KW-0949">S-adenosyl-L-methionine</keyword>
<name>A0A975IDY3_9SPIR</name>
<keyword evidence="8" id="KW-1185">Reference proteome</keyword>
<dbReference type="GO" id="GO:0003723">
    <property type="term" value="F:RNA binding"/>
    <property type="evidence" value="ECO:0007669"/>
    <property type="project" value="InterPro"/>
</dbReference>
<dbReference type="PANTHER" id="PTHR42786:SF2">
    <property type="entry name" value="TRNA (CYTIDINE_URIDINE-2'-O-)-METHYLTRANSFERASE TRMJ"/>
    <property type="match status" value="1"/>
</dbReference>
<dbReference type="GO" id="GO:0002128">
    <property type="term" value="P:tRNA nucleoside ribose methylation"/>
    <property type="evidence" value="ECO:0007669"/>
    <property type="project" value="TreeGrafter"/>
</dbReference>
<dbReference type="EMBL" id="CP054142">
    <property type="protein sequence ID" value="QTQ13303.1"/>
    <property type="molecule type" value="Genomic_DNA"/>
</dbReference>
<evidence type="ECO:0000256" key="3">
    <source>
        <dbReference type="ARBA" id="ARBA00022679"/>
    </source>
</evidence>
<dbReference type="GO" id="GO:0008173">
    <property type="term" value="F:RNA methyltransferase activity"/>
    <property type="evidence" value="ECO:0007669"/>
    <property type="project" value="InterPro"/>
</dbReference>
<dbReference type="KEGG" id="tpav:HRQ91_01880"/>
<accession>A0A975IDY3</accession>
<protein>
    <submittedName>
        <fullName evidence="7">RNA methyltransferase</fullName>
    </submittedName>
</protein>
<dbReference type="Gene3D" id="3.40.1280.10">
    <property type="match status" value="1"/>
</dbReference>
<dbReference type="AlphaFoldDB" id="A0A975IDY3"/>
<dbReference type="Proteomes" id="UP000671908">
    <property type="component" value="Chromosome"/>
</dbReference>
<organism evidence="7 8">
    <name type="scientific">Treponema parvum</name>
    <dbReference type="NCBI Taxonomy" id="138851"/>
    <lineage>
        <taxon>Bacteria</taxon>
        <taxon>Pseudomonadati</taxon>
        <taxon>Spirochaetota</taxon>
        <taxon>Spirochaetia</taxon>
        <taxon>Spirochaetales</taxon>
        <taxon>Treponemataceae</taxon>
        <taxon>Treponema</taxon>
    </lineage>
</organism>
<keyword evidence="2 7" id="KW-0489">Methyltransferase</keyword>
<evidence type="ECO:0000313" key="7">
    <source>
        <dbReference type="EMBL" id="QTQ13303.1"/>
    </source>
</evidence>
<dbReference type="CDD" id="cd18093">
    <property type="entry name" value="SpoU-like_TrmJ"/>
    <property type="match status" value="1"/>
</dbReference>
<evidence type="ECO:0000256" key="1">
    <source>
        <dbReference type="ARBA" id="ARBA00007228"/>
    </source>
</evidence>
<gene>
    <name evidence="7" type="ORF">HRQ91_01880</name>
</gene>
<dbReference type="Gene3D" id="1.10.8.590">
    <property type="match status" value="1"/>
</dbReference>
<dbReference type="InterPro" id="IPR001537">
    <property type="entry name" value="SpoU_MeTrfase"/>
</dbReference>
<feature type="compositionally biased region" description="Low complexity" evidence="5">
    <location>
        <begin position="253"/>
        <end position="267"/>
    </location>
</feature>
<dbReference type="InterPro" id="IPR029026">
    <property type="entry name" value="tRNA_m1G_MTases_N"/>
</dbReference>
<dbReference type="PIRSF" id="PIRSF004808">
    <property type="entry name" value="LasT"/>
    <property type="match status" value="1"/>
</dbReference>
<proteinExistence type="inferred from homology"/>
<dbReference type="PANTHER" id="PTHR42786">
    <property type="entry name" value="TRNA/RRNA METHYLTRANSFERASE"/>
    <property type="match status" value="1"/>
</dbReference>
<sequence>MNLNKIRIVLSHPEESRNIGAVCRAMANNDIKILRIVGKREDYDDSHIRVLAIHASPIWDSAQFFNSITEATADCTVSAGTTRRRGKKRKGKLLFPEEFSSLAAKISAGSESGAGNIAVVFGNERTGLTDSELQECTVGVTIPSSQVFPSLNLSHAVQIMCYQLFREKNKGKHGYTPLTLNEIDKTVKSLTDDLKKIGFFRIAGRSDMESFWRNLFSRAAVSEGEIQYIEKTFDKIAGLVSKNKPATSPQICSEASSSNEELNSPHE</sequence>
<evidence type="ECO:0000313" key="8">
    <source>
        <dbReference type="Proteomes" id="UP000671908"/>
    </source>
</evidence>
<dbReference type="InterPro" id="IPR029028">
    <property type="entry name" value="Alpha/beta_knot_MTases"/>
</dbReference>